<organism evidence="2 3">
    <name type="scientific">Salibaculum griseiflavum</name>
    <dbReference type="NCBI Taxonomy" id="1914409"/>
    <lineage>
        <taxon>Bacteria</taxon>
        <taxon>Pseudomonadati</taxon>
        <taxon>Pseudomonadota</taxon>
        <taxon>Alphaproteobacteria</taxon>
        <taxon>Rhodobacterales</taxon>
        <taxon>Roseobacteraceae</taxon>
        <taxon>Salibaculum</taxon>
    </lineage>
</organism>
<keyword evidence="1" id="KW-0812">Transmembrane</keyword>
<keyword evidence="1" id="KW-1133">Transmembrane helix</keyword>
<comment type="caution">
    <text evidence="2">The sequence shown here is derived from an EMBL/GenBank/DDBJ whole genome shotgun (WGS) entry which is preliminary data.</text>
</comment>
<keyword evidence="3" id="KW-1185">Reference proteome</keyword>
<protein>
    <submittedName>
        <fullName evidence="2">Uncharacterized protein</fullName>
    </submittedName>
</protein>
<accession>A0A2V1P3K7</accession>
<reference evidence="3" key="1">
    <citation type="submission" date="2018-05" db="EMBL/GenBank/DDBJ databases">
        <authorList>
            <person name="Du Z."/>
            <person name="Wang X."/>
        </authorList>
    </citation>
    <scope>NUCLEOTIDE SEQUENCE [LARGE SCALE GENOMIC DNA]</scope>
    <source>
        <strain evidence="3">WDS4C29</strain>
    </source>
</reference>
<gene>
    <name evidence="2" type="ORF">DFK10_11890</name>
</gene>
<keyword evidence="1" id="KW-0472">Membrane</keyword>
<dbReference type="EMBL" id="QETF01000014">
    <property type="protein sequence ID" value="PWG16338.1"/>
    <property type="molecule type" value="Genomic_DNA"/>
</dbReference>
<evidence type="ECO:0000313" key="2">
    <source>
        <dbReference type="EMBL" id="PWG16338.1"/>
    </source>
</evidence>
<evidence type="ECO:0000313" key="3">
    <source>
        <dbReference type="Proteomes" id="UP000245293"/>
    </source>
</evidence>
<dbReference type="AlphaFoldDB" id="A0A2V1P3K7"/>
<evidence type="ECO:0000256" key="1">
    <source>
        <dbReference type="SAM" id="Phobius"/>
    </source>
</evidence>
<proteinExistence type="predicted"/>
<sequence length="95" mass="10781">MNWAQCAERMEDYMPGWRLMWPSDGIEFFDCEAGLTISDVWGAISWIWTYPGDWILSQEPLRTFFEIEGQTAVGATGSTILGWLIFLILAGLVSN</sequence>
<name>A0A2V1P3K7_9RHOB</name>
<dbReference type="Proteomes" id="UP000245293">
    <property type="component" value="Unassembled WGS sequence"/>
</dbReference>
<feature type="transmembrane region" description="Helical" evidence="1">
    <location>
        <begin position="72"/>
        <end position="93"/>
    </location>
</feature>